<reference evidence="3" key="1">
    <citation type="journal article" date="2019" name="bioRxiv">
        <title>The Genome of the Zebra Mussel, Dreissena polymorpha: A Resource for Invasive Species Research.</title>
        <authorList>
            <person name="McCartney M.A."/>
            <person name="Auch B."/>
            <person name="Kono T."/>
            <person name="Mallez S."/>
            <person name="Zhang Y."/>
            <person name="Obille A."/>
            <person name="Becker A."/>
            <person name="Abrahante J.E."/>
            <person name="Garbe J."/>
            <person name="Badalamenti J.P."/>
            <person name="Herman A."/>
            <person name="Mangelson H."/>
            <person name="Liachko I."/>
            <person name="Sullivan S."/>
            <person name="Sone E.D."/>
            <person name="Koren S."/>
            <person name="Silverstein K.A.T."/>
            <person name="Beckman K.B."/>
            <person name="Gohl D.M."/>
        </authorList>
    </citation>
    <scope>NUCLEOTIDE SEQUENCE</scope>
    <source>
        <strain evidence="3">Duluth1</strain>
        <tissue evidence="3">Whole animal</tissue>
    </source>
</reference>
<evidence type="ECO:0000256" key="2">
    <source>
        <dbReference type="SAM" id="SignalP"/>
    </source>
</evidence>
<dbReference type="AlphaFoldDB" id="A0A9D4GR12"/>
<evidence type="ECO:0000313" key="4">
    <source>
        <dbReference type="Proteomes" id="UP000828390"/>
    </source>
</evidence>
<feature type="signal peptide" evidence="2">
    <location>
        <begin position="1"/>
        <end position="21"/>
    </location>
</feature>
<feature type="region of interest" description="Disordered" evidence="1">
    <location>
        <begin position="72"/>
        <end position="119"/>
    </location>
</feature>
<evidence type="ECO:0000256" key="1">
    <source>
        <dbReference type="SAM" id="MobiDB-lite"/>
    </source>
</evidence>
<keyword evidence="4" id="KW-1185">Reference proteome</keyword>
<accession>A0A9D4GR12</accession>
<organism evidence="3 4">
    <name type="scientific">Dreissena polymorpha</name>
    <name type="common">Zebra mussel</name>
    <name type="synonym">Mytilus polymorpha</name>
    <dbReference type="NCBI Taxonomy" id="45954"/>
    <lineage>
        <taxon>Eukaryota</taxon>
        <taxon>Metazoa</taxon>
        <taxon>Spiralia</taxon>
        <taxon>Lophotrochozoa</taxon>
        <taxon>Mollusca</taxon>
        <taxon>Bivalvia</taxon>
        <taxon>Autobranchia</taxon>
        <taxon>Heteroconchia</taxon>
        <taxon>Euheterodonta</taxon>
        <taxon>Imparidentia</taxon>
        <taxon>Neoheterodontei</taxon>
        <taxon>Myida</taxon>
        <taxon>Dreissenoidea</taxon>
        <taxon>Dreissenidae</taxon>
        <taxon>Dreissena</taxon>
    </lineage>
</organism>
<evidence type="ECO:0008006" key="5">
    <source>
        <dbReference type="Google" id="ProtNLM"/>
    </source>
</evidence>
<keyword evidence="2" id="KW-0732">Signal</keyword>
<reference evidence="3" key="2">
    <citation type="submission" date="2020-11" db="EMBL/GenBank/DDBJ databases">
        <authorList>
            <person name="McCartney M.A."/>
            <person name="Auch B."/>
            <person name="Kono T."/>
            <person name="Mallez S."/>
            <person name="Becker A."/>
            <person name="Gohl D.M."/>
            <person name="Silverstein K.A.T."/>
            <person name="Koren S."/>
            <person name="Bechman K.B."/>
            <person name="Herman A."/>
            <person name="Abrahante J.E."/>
            <person name="Garbe J."/>
        </authorList>
    </citation>
    <scope>NUCLEOTIDE SEQUENCE</scope>
    <source>
        <strain evidence="3">Duluth1</strain>
        <tissue evidence="3">Whole animal</tissue>
    </source>
</reference>
<evidence type="ECO:0000313" key="3">
    <source>
        <dbReference type="EMBL" id="KAH3819974.1"/>
    </source>
</evidence>
<dbReference type="EMBL" id="JAIWYP010000005">
    <property type="protein sequence ID" value="KAH3819974.1"/>
    <property type="molecule type" value="Genomic_DNA"/>
</dbReference>
<sequence>MIPSAFLVAVVFLSCCYIVRCNLQSSCNSTVNCADNTTVCETDFCHIQAGQICTEETTTTVALTLTTPAQTITTTRPTQPGATSQSSNTTAAPTTTTTTLTTTATTTSTTTTTSGAGKRKKRSTGLQQCVSNASCVSGKQTTLVCACNDGYTADNGKCNKDPDNGAGHLRMTKFFIVMVTTVLLLLI</sequence>
<protein>
    <recommendedName>
        <fullName evidence="5">EGF-like domain-containing protein</fullName>
    </recommendedName>
</protein>
<name>A0A9D4GR12_DREPO</name>
<feature type="compositionally biased region" description="Low complexity" evidence="1">
    <location>
        <begin position="72"/>
        <end position="116"/>
    </location>
</feature>
<dbReference type="Proteomes" id="UP000828390">
    <property type="component" value="Unassembled WGS sequence"/>
</dbReference>
<comment type="caution">
    <text evidence="3">The sequence shown here is derived from an EMBL/GenBank/DDBJ whole genome shotgun (WGS) entry which is preliminary data.</text>
</comment>
<feature type="chain" id="PRO_5038410906" description="EGF-like domain-containing protein" evidence="2">
    <location>
        <begin position="22"/>
        <end position="187"/>
    </location>
</feature>
<gene>
    <name evidence="3" type="ORF">DPMN_121718</name>
</gene>
<proteinExistence type="predicted"/>